<dbReference type="InterPro" id="IPR010352">
    <property type="entry name" value="DUF945"/>
</dbReference>
<evidence type="ECO:0000313" key="1">
    <source>
        <dbReference type="EMBL" id="TCW30327.1"/>
    </source>
</evidence>
<reference evidence="1 2" key="1">
    <citation type="submission" date="2019-03" db="EMBL/GenBank/DDBJ databases">
        <title>Genomic Encyclopedia of Type Strains, Phase IV (KMG-IV): sequencing the most valuable type-strain genomes for metagenomic binning, comparative biology and taxonomic classification.</title>
        <authorList>
            <person name="Goeker M."/>
        </authorList>
    </citation>
    <scope>NUCLEOTIDE SEQUENCE [LARGE SCALE GENOMIC DNA]</scope>
    <source>
        <strain evidence="1 2">DSM 18507</strain>
    </source>
</reference>
<keyword evidence="2" id="KW-1185">Reference proteome</keyword>
<proteinExistence type="predicted"/>
<accession>A0ABY2CV29</accession>
<dbReference type="Pfam" id="PF06097">
    <property type="entry name" value="DUF945"/>
    <property type="match status" value="1"/>
</dbReference>
<dbReference type="RefSeq" id="WP_132098712.1">
    <property type="nucleotide sequence ID" value="NZ_SMDA01000007.1"/>
</dbReference>
<sequence>MLKKQRLILAGASVAGVLVLYGAAAYWSGLKAEETLAEQHKMLSQLPFFKVKSHVYERGWFTSTETTELVFNRKLFAPYESLMPDNVRPLLNRTIRYTHTVRHGPLPGLTEGHFQPARALVTTEFSMSDETRRTLAKFFGDQPPITVVNRLGFGGGGELSVTVPAFDYEETLSGVHMKWQGFTLKVDYASGYQEYKTDASTPGFVLQAATKGSLSLGPLRYLSDIRPGTTGVKLGTSELTVDAVGLNWKEAVPYSIKLNELVFLLTRMRVGEFINPSGELRPSNVALKKLRYQIVTSEQDSFINTRGKLDFETFRYNDQLYGPLRLDVSANHLHGPTLVRLDKTISAIPVEGVDPAVLRQRYLDTIKTEGLPLLENNPRLVINELYLKMPNGEARLTGNLGLQGFTRSDLDNPTAFLKRFNVEAKVDLPRRTLDDLVVAQARNLFTVDASAEEQPSLEEIDNLALSLLDTQLAQWTEQGYLTQNQGQVATEFVFRNGELRVRNHKVALPWEEADITPGEPASAAQ</sequence>
<name>A0ABY2CV29_GULMO</name>
<dbReference type="Proteomes" id="UP000294801">
    <property type="component" value="Unassembled WGS sequence"/>
</dbReference>
<protein>
    <submittedName>
        <fullName evidence="1">Uncharacterized protein YdgA (DUF945 family)</fullName>
    </submittedName>
</protein>
<gene>
    <name evidence="1" type="ORF">EV669_10787</name>
</gene>
<organism evidence="1 2">
    <name type="scientific">Gulbenkiania mobilis</name>
    <dbReference type="NCBI Taxonomy" id="397457"/>
    <lineage>
        <taxon>Bacteria</taxon>
        <taxon>Pseudomonadati</taxon>
        <taxon>Pseudomonadota</taxon>
        <taxon>Betaproteobacteria</taxon>
        <taxon>Neisseriales</taxon>
        <taxon>Chromobacteriaceae</taxon>
        <taxon>Gulbenkiania</taxon>
    </lineage>
</organism>
<dbReference type="EMBL" id="SMDA01000007">
    <property type="protein sequence ID" value="TCW30327.1"/>
    <property type="molecule type" value="Genomic_DNA"/>
</dbReference>
<evidence type="ECO:0000313" key="2">
    <source>
        <dbReference type="Proteomes" id="UP000294801"/>
    </source>
</evidence>
<comment type="caution">
    <text evidence="1">The sequence shown here is derived from an EMBL/GenBank/DDBJ whole genome shotgun (WGS) entry which is preliminary data.</text>
</comment>